<sequence length="204" mass="23453">MSIKAVVFDLDGVYFESGTDNFAASLRRVYGLTQRQIEDIYLNSEEMKRLKRGEITSRYFWEFAIQKWNVEATQSELIAMMLSGYDVREETRRYVENLRESGIKTAICTNNFSDRIEGLKEKFNLDQHFDSIVVSCEIGAAKPCAQIFNHLADELNLSPNEIVMSDDKESNVVALQELGFEAFLYEDWEGFVDNINKFIGPNLA</sequence>
<dbReference type="PANTHER" id="PTHR43611:SF3">
    <property type="entry name" value="FLAVIN MONONUCLEOTIDE HYDROLASE 1, CHLOROPLATIC"/>
    <property type="match status" value="1"/>
</dbReference>
<dbReference type="EMBL" id="FNGH01000002">
    <property type="protein sequence ID" value="SDL11257.1"/>
    <property type="molecule type" value="Genomic_DNA"/>
</dbReference>
<evidence type="ECO:0000313" key="1">
    <source>
        <dbReference type="EMBL" id="SDL11257.1"/>
    </source>
</evidence>
<dbReference type="Pfam" id="PF00702">
    <property type="entry name" value="Hydrolase"/>
    <property type="match status" value="1"/>
</dbReference>
<dbReference type="InterPro" id="IPR006439">
    <property type="entry name" value="HAD-SF_hydro_IA"/>
</dbReference>
<accession>A0A1G9HEB9</accession>
<dbReference type="OrthoDB" id="9797415at2"/>
<dbReference type="SFLD" id="SFLDS00003">
    <property type="entry name" value="Haloacid_Dehalogenase"/>
    <property type="match status" value="1"/>
</dbReference>
<proteinExistence type="predicted"/>
<keyword evidence="2" id="KW-1185">Reference proteome</keyword>
<dbReference type="Gene3D" id="3.40.50.1000">
    <property type="entry name" value="HAD superfamily/HAD-like"/>
    <property type="match status" value="1"/>
</dbReference>
<dbReference type="Proteomes" id="UP000199107">
    <property type="component" value="Unassembled WGS sequence"/>
</dbReference>
<dbReference type="InterPro" id="IPR023214">
    <property type="entry name" value="HAD_sf"/>
</dbReference>
<organism evidence="1 2">
    <name type="scientific">Franzmannia pantelleriensis</name>
    <dbReference type="NCBI Taxonomy" id="48727"/>
    <lineage>
        <taxon>Bacteria</taxon>
        <taxon>Pseudomonadati</taxon>
        <taxon>Pseudomonadota</taxon>
        <taxon>Gammaproteobacteria</taxon>
        <taxon>Oceanospirillales</taxon>
        <taxon>Halomonadaceae</taxon>
        <taxon>Franzmannia</taxon>
    </lineage>
</organism>
<dbReference type="NCBIfam" id="TIGR01509">
    <property type="entry name" value="HAD-SF-IA-v3"/>
    <property type="match status" value="1"/>
</dbReference>
<gene>
    <name evidence="1" type="ORF">SAMN05192555_102441</name>
</gene>
<dbReference type="STRING" id="48727.SAMN05192555_102441"/>
<dbReference type="SFLD" id="SFLDG01129">
    <property type="entry name" value="C1.5:_HAD__Beta-PGM__Phosphata"/>
    <property type="match status" value="1"/>
</dbReference>
<dbReference type="InterPro" id="IPR036412">
    <property type="entry name" value="HAD-like_sf"/>
</dbReference>
<dbReference type="PANTHER" id="PTHR43611">
    <property type="entry name" value="ALPHA-D-GLUCOSE 1-PHOSPHATE PHOSPHATASE"/>
    <property type="match status" value="1"/>
</dbReference>
<dbReference type="NCBIfam" id="TIGR01549">
    <property type="entry name" value="HAD-SF-IA-v1"/>
    <property type="match status" value="1"/>
</dbReference>
<dbReference type="CDD" id="cd02603">
    <property type="entry name" value="HAD_sEH-N_like"/>
    <property type="match status" value="1"/>
</dbReference>
<dbReference type="SUPFAM" id="SSF56784">
    <property type="entry name" value="HAD-like"/>
    <property type="match status" value="1"/>
</dbReference>
<evidence type="ECO:0000313" key="2">
    <source>
        <dbReference type="Proteomes" id="UP000199107"/>
    </source>
</evidence>
<name>A0A1G9HEB9_9GAMM</name>
<dbReference type="PRINTS" id="PR00413">
    <property type="entry name" value="HADHALOGNASE"/>
</dbReference>
<dbReference type="RefSeq" id="WP_089657268.1">
    <property type="nucleotide sequence ID" value="NZ_FNGH01000002.1"/>
</dbReference>
<protein>
    <submittedName>
        <fullName evidence="1">Haloacid dehalogenase superfamily, subfamily IA, variant 3 with third motif having DD or ED/haloacid dehalogenase superfamily, subfamily IA, variant 1 with third motif having Dx(3-4)D or Dx(3-4)E</fullName>
    </submittedName>
</protein>
<dbReference type="AlphaFoldDB" id="A0A1G9HEB9"/>
<reference evidence="2" key="1">
    <citation type="submission" date="2016-10" db="EMBL/GenBank/DDBJ databases">
        <authorList>
            <person name="Varghese N."/>
            <person name="Submissions S."/>
        </authorList>
    </citation>
    <scope>NUCLEOTIDE SEQUENCE [LARGE SCALE GENOMIC DNA]</scope>
    <source>
        <strain evidence="2">AAP</strain>
    </source>
</reference>